<accession>A0A917TKY5</accession>
<keyword evidence="1" id="KW-0732">Signal</keyword>
<dbReference type="AlphaFoldDB" id="A0A917TKY5"/>
<sequence>MKKIVGLLFALSSVSLLFLSACAPTEEEALNLVEEAAKATFEADTIEPNQEVEGFSVYLPDDFEIVEETESNLLLESGDQMFILFYNALEASTSQLNYQTAEANDNYSLLQSFEDNERFGYVKVAETEEIYELQVGVGGVKITTQTTLETMEDDTIAMMQMATSIAYTDQN</sequence>
<organism evidence="2 3">
    <name type="scientific">Paraliobacillus quinghaiensis</name>
    <dbReference type="NCBI Taxonomy" id="470815"/>
    <lineage>
        <taxon>Bacteria</taxon>
        <taxon>Bacillati</taxon>
        <taxon>Bacillota</taxon>
        <taxon>Bacilli</taxon>
        <taxon>Bacillales</taxon>
        <taxon>Bacillaceae</taxon>
        <taxon>Paraliobacillus</taxon>
    </lineage>
</organism>
<reference evidence="2" key="2">
    <citation type="submission" date="2020-09" db="EMBL/GenBank/DDBJ databases">
        <authorList>
            <person name="Sun Q."/>
            <person name="Zhou Y."/>
        </authorList>
    </citation>
    <scope>NUCLEOTIDE SEQUENCE</scope>
    <source>
        <strain evidence="2">CGMCC 1.6333</strain>
    </source>
</reference>
<gene>
    <name evidence="2" type="ORF">GCM10011351_09980</name>
</gene>
<evidence type="ECO:0000313" key="3">
    <source>
        <dbReference type="Proteomes" id="UP000618460"/>
    </source>
</evidence>
<reference evidence="2" key="1">
    <citation type="journal article" date="2014" name="Int. J. Syst. Evol. Microbiol.">
        <title>Complete genome sequence of Corynebacterium casei LMG S-19264T (=DSM 44701T), isolated from a smear-ripened cheese.</title>
        <authorList>
            <consortium name="US DOE Joint Genome Institute (JGI-PGF)"/>
            <person name="Walter F."/>
            <person name="Albersmeier A."/>
            <person name="Kalinowski J."/>
            <person name="Ruckert C."/>
        </authorList>
    </citation>
    <scope>NUCLEOTIDE SEQUENCE</scope>
    <source>
        <strain evidence="2">CGMCC 1.6333</strain>
    </source>
</reference>
<proteinExistence type="predicted"/>
<dbReference type="OrthoDB" id="2450230at2"/>
<dbReference type="Proteomes" id="UP000618460">
    <property type="component" value="Unassembled WGS sequence"/>
</dbReference>
<dbReference type="RefSeq" id="WP_117154634.1">
    <property type="nucleotide sequence ID" value="NZ_BMLG01000003.1"/>
</dbReference>
<dbReference type="EMBL" id="BMLG01000003">
    <property type="protein sequence ID" value="GGM26336.1"/>
    <property type="molecule type" value="Genomic_DNA"/>
</dbReference>
<feature type="signal peptide" evidence="1">
    <location>
        <begin position="1"/>
        <end position="23"/>
    </location>
</feature>
<feature type="chain" id="PRO_5036881748" description="DUF4367 domain-containing protein" evidence="1">
    <location>
        <begin position="24"/>
        <end position="171"/>
    </location>
</feature>
<comment type="caution">
    <text evidence="2">The sequence shown here is derived from an EMBL/GenBank/DDBJ whole genome shotgun (WGS) entry which is preliminary data.</text>
</comment>
<evidence type="ECO:0000256" key="1">
    <source>
        <dbReference type="SAM" id="SignalP"/>
    </source>
</evidence>
<name>A0A917TKY5_9BACI</name>
<dbReference type="PROSITE" id="PS51257">
    <property type="entry name" value="PROKAR_LIPOPROTEIN"/>
    <property type="match status" value="1"/>
</dbReference>
<evidence type="ECO:0008006" key="4">
    <source>
        <dbReference type="Google" id="ProtNLM"/>
    </source>
</evidence>
<evidence type="ECO:0000313" key="2">
    <source>
        <dbReference type="EMBL" id="GGM26336.1"/>
    </source>
</evidence>
<protein>
    <recommendedName>
        <fullName evidence="4">DUF4367 domain-containing protein</fullName>
    </recommendedName>
</protein>
<keyword evidence="3" id="KW-1185">Reference proteome</keyword>